<dbReference type="Gene3D" id="3.20.20.70">
    <property type="entry name" value="Aldolase class I"/>
    <property type="match status" value="1"/>
</dbReference>
<dbReference type="InterPro" id="IPR012675">
    <property type="entry name" value="Beta-grasp_dom_sf"/>
</dbReference>
<comment type="pathway">
    <text evidence="2 8">Cofactor biosynthesis; thiamine diphosphate biosynthesis.</text>
</comment>
<organism evidence="10 11">
    <name type="scientific">Singulisphaera acidiphila (strain ATCC BAA-1392 / DSM 18658 / VKM B-2454 / MOB10)</name>
    <dbReference type="NCBI Taxonomy" id="886293"/>
    <lineage>
        <taxon>Bacteria</taxon>
        <taxon>Pseudomonadati</taxon>
        <taxon>Planctomycetota</taxon>
        <taxon>Planctomycetia</taxon>
        <taxon>Isosphaerales</taxon>
        <taxon>Isosphaeraceae</taxon>
        <taxon>Singulisphaera</taxon>
    </lineage>
</organism>
<dbReference type="InterPro" id="IPR010035">
    <property type="entry name" value="Thi_S"/>
</dbReference>
<proteinExistence type="inferred from homology"/>
<dbReference type="PANTHER" id="PTHR34266">
    <property type="entry name" value="THIAZOLE SYNTHASE"/>
    <property type="match status" value="1"/>
</dbReference>
<dbReference type="CDD" id="cd04728">
    <property type="entry name" value="ThiG"/>
    <property type="match status" value="1"/>
</dbReference>
<evidence type="ECO:0000256" key="1">
    <source>
        <dbReference type="ARBA" id="ARBA00002834"/>
    </source>
</evidence>
<feature type="binding site" evidence="8">
    <location>
        <position position="275"/>
    </location>
    <ligand>
        <name>1-deoxy-D-xylulose 5-phosphate</name>
        <dbReference type="ChEBI" id="CHEBI:57792"/>
    </ligand>
</feature>
<comment type="catalytic activity">
    <reaction evidence="7 8">
        <text>[ThiS sulfur-carrier protein]-C-terminal-Gly-aminoethanethioate + 2-iminoacetate + 1-deoxy-D-xylulose 5-phosphate = [ThiS sulfur-carrier protein]-C-terminal Gly-Gly + 2-[(2R,5Z)-2-carboxy-4-methylthiazol-5(2H)-ylidene]ethyl phosphate + 2 H2O + H(+)</text>
        <dbReference type="Rhea" id="RHEA:26297"/>
        <dbReference type="Rhea" id="RHEA-COMP:12909"/>
        <dbReference type="Rhea" id="RHEA-COMP:19908"/>
        <dbReference type="ChEBI" id="CHEBI:15377"/>
        <dbReference type="ChEBI" id="CHEBI:15378"/>
        <dbReference type="ChEBI" id="CHEBI:57792"/>
        <dbReference type="ChEBI" id="CHEBI:62899"/>
        <dbReference type="ChEBI" id="CHEBI:77846"/>
        <dbReference type="ChEBI" id="CHEBI:90778"/>
        <dbReference type="ChEBI" id="CHEBI:232372"/>
        <dbReference type="EC" id="2.8.1.10"/>
    </reaction>
</comment>
<evidence type="ECO:0000256" key="2">
    <source>
        <dbReference type="ARBA" id="ARBA00004948"/>
    </source>
</evidence>
<evidence type="ECO:0000256" key="7">
    <source>
        <dbReference type="ARBA" id="ARBA00049897"/>
    </source>
</evidence>
<evidence type="ECO:0000256" key="4">
    <source>
        <dbReference type="ARBA" id="ARBA00022679"/>
    </source>
</evidence>
<accession>L0DJ63</accession>
<dbReference type="GO" id="GO:0009229">
    <property type="term" value="P:thiamine diphosphate biosynthetic process"/>
    <property type="evidence" value="ECO:0007669"/>
    <property type="project" value="UniProtKB-UniRule"/>
</dbReference>
<dbReference type="eggNOG" id="COG2104">
    <property type="taxonomic scope" value="Bacteria"/>
</dbReference>
<dbReference type="HAMAP" id="MF_00443">
    <property type="entry name" value="ThiG"/>
    <property type="match status" value="1"/>
</dbReference>
<keyword evidence="5 8" id="KW-0784">Thiamine biosynthesis</keyword>
<keyword evidence="8" id="KW-0963">Cytoplasm</keyword>
<feature type="active site" description="Schiff-base intermediate with DXP" evidence="8">
    <location>
        <position position="214"/>
    </location>
</feature>
<reference evidence="10 11" key="1">
    <citation type="submission" date="2012-02" db="EMBL/GenBank/DDBJ databases">
        <title>Complete sequence of chromosome of Singulisphaera acidiphila DSM 18658.</title>
        <authorList>
            <consortium name="US DOE Joint Genome Institute (JGI-PGF)"/>
            <person name="Lucas S."/>
            <person name="Copeland A."/>
            <person name="Lapidus A."/>
            <person name="Glavina del Rio T."/>
            <person name="Dalin E."/>
            <person name="Tice H."/>
            <person name="Bruce D."/>
            <person name="Goodwin L."/>
            <person name="Pitluck S."/>
            <person name="Peters L."/>
            <person name="Ovchinnikova G."/>
            <person name="Chertkov O."/>
            <person name="Kyrpides N."/>
            <person name="Mavromatis K."/>
            <person name="Ivanova N."/>
            <person name="Brettin T."/>
            <person name="Detter J.C."/>
            <person name="Han C."/>
            <person name="Larimer F."/>
            <person name="Land M."/>
            <person name="Hauser L."/>
            <person name="Markowitz V."/>
            <person name="Cheng J.-F."/>
            <person name="Hugenholtz P."/>
            <person name="Woyke T."/>
            <person name="Wu D."/>
            <person name="Tindall B."/>
            <person name="Pomrenke H."/>
            <person name="Brambilla E."/>
            <person name="Klenk H.-P."/>
            <person name="Eisen J.A."/>
        </authorList>
    </citation>
    <scope>NUCLEOTIDE SEQUENCE [LARGE SCALE GENOMIC DNA]</scope>
    <source>
        <strain evidence="11">ATCC BAA-1392 / DSM 18658 / VKM B-2454 / MOB10</strain>
    </source>
</reference>
<feature type="domain" description="Thiazole synthase ThiG" evidence="9">
    <location>
        <begin position="116"/>
        <end position="371"/>
    </location>
</feature>
<comment type="similarity">
    <text evidence="8">Belongs to the ThiG family.</text>
</comment>
<comment type="function">
    <text evidence="1 8">Catalyzes the rearrangement of 1-deoxy-D-xylulose 5-phosphate (DXP) to produce the thiazole phosphate moiety of thiamine. Sulfur is provided by the thiocarboxylate moiety of the carrier protein ThiS. In vitro, sulfur can be provided by H(2)S.</text>
</comment>
<dbReference type="AlphaFoldDB" id="L0DJ63"/>
<comment type="subunit">
    <text evidence="8">Homotetramer. Forms heterodimers with either ThiH or ThiS.</text>
</comment>
<dbReference type="HOGENOM" id="CLU_062233_1_1_0"/>
<evidence type="ECO:0000313" key="11">
    <source>
        <dbReference type="Proteomes" id="UP000010798"/>
    </source>
</evidence>
<dbReference type="SUPFAM" id="SSF54285">
    <property type="entry name" value="MoaD/ThiS"/>
    <property type="match status" value="1"/>
</dbReference>
<dbReference type="GO" id="GO:1990107">
    <property type="term" value="F:thiazole synthase activity"/>
    <property type="evidence" value="ECO:0007669"/>
    <property type="project" value="UniProtKB-EC"/>
</dbReference>
<dbReference type="InterPro" id="IPR033983">
    <property type="entry name" value="Thiazole_synthase_ThiG"/>
</dbReference>
<dbReference type="Pfam" id="PF05690">
    <property type="entry name" value="ThiG"/>
    <property type="match status" value="1"/>
</dbReference>
<dbReference type="Gene3D" id="3.10.20.30">
    <property type="match status" value="1"/>
</dbReference>
<dbReference type="PANTHER" id="PTHR34266:SF2">
    <property type="entry name" value="THIAZOLE SYNTHASE"/>
    <property type="match status" value="1"/>
</dbReference>
<keyword evidence="11" id="KW-1185">Reference proteome</keyword>
<dbReference type="CDD" id="cd00565">
    <property type="entry name" value="Ubl_ThiS"/>
    <property type="match status" value="1"/>
</dbReference>
<dbReference type="InterPro" id="IPR013785">
    <property type="entry name" value="Aldolase_TIM"/>
</dbReference>
<name>L0DJ63_SINAD</name>
<dbReference type="GO" id="GO:0005737">
    <property type="term" value="C:cytoplasm"/>
    <property type="evidence" value="ECO:0007669"/>
    <property type="project" value="UniProtKB-SubCell"/>
</dbReference>
<comment type="subcellular location">
    <subcellularLocation>
        <location evidence="8">Cytoplasm</location>
    </subcellularLocation>
</comment>
<evidence type="ECO:0000256" key="5">
    <source>
        <dbReference type="ARBA" id="ARBA00022977"/>
    </source>
</evidence>
<dbReference type="UniPathway" id="UPA00060"/>
<dbReference type="InterPro" id="IPR008867">
    <property type="entry name" value="ThiG"/>
</dbReference>
<feature type="binding site" evidence="8">
    <location>
        <begin position="306"/>
        <end position="307"/>
    </location>
    <ligand>
        <name>1-deoxy-D-xylulose 5-phosphate</name>
        <dbReference type="ChEBI" id="CHEBI:57792"/>
    </ligand>
</feature>
<dbReference type="KEGG" id="saci:Sinac_5252"/>
<keyword evidence="6 8" id="KW-0704">Schiff base</keyword>
<keyword evidence="4 8" id="KW-0808">Transferase</keyword>
<dbReference type="InterPro" id="IPR003749">
    <property type="entry name" value="ThiS/MoaD-like"/>
</dbReference>
<dbReference type="Proteomes" id="UP000010798">
    <property type="component" value="Chromosome"/>
</dbReference>
<dbReference type="eggNOG" id="COG2022">
    <property type="taxonomic scope" value="Bacteria"/>
</dbReference>
<sequence>MDRCQQQGDAILHLKVSNRRFERDEEHAKGATGSPVIITLNGEQREVPAPITVAGLLRELKLRPEHVAVEINSGLVTRSRHDETPIVPGDILEVVTLVGGGGGPPPPALDPGTLTIGSHTFQSRLLVGTGKYTTLELMRDCLDASGAEVVTVAVRRERLFDREGRSLLDFLDPKRYTILPNTAGCFSAEEALRTARLGRELLSGLENPGADWVKLEVLADTKTLLPDPVATLEATRVLVAEGFQVLCYTSDDPIMARRLKAAGAASVMPAGSPIGSGQGILNPNNLRIILEDLKGDDPDYPVIVDAGVGTASDVTLAMELGCDGVLLNTGIAGAKDPLRMAHAMRLAIEAGRLAAGAGRIPKKLYATASSPTEGTIG</sequence>
<dbReference type="InterPro" id="IPR016155">
    <property type="entry name" value="Mopterin_synth/thiamin_S_b"/>
</dbReference>
<dbReference type="EC" id="2.8.1.10" evidence="3 8"/>
<dbReference type="EMBL" id="CP003364">
    <property type="protein sequence ID" value="AGA29404.1"/>
    <property type="molecule type" value="Genomic_DNA"/>
</dbReference>
<dbReference type="STRING" id="886293.Sinac_5252"/>
<evidence type="ECO:0000256" key="8">
    <source>
        <dbReference type="HAMAP-Rule" id="MF_00443"/>
    </source>
</evidence>
<dbReference type="OrthoDB" id="9805935at2"/>
<gene>
    <name evidence="8" type="primary">thiG</name>
    <name evidence="10" type="ordered locus">Sinac_5252</name>
</gene>
<dbReference type="SUPFAM" id="SSF110399">
    <property type="entry name" value="ThiG-like"/>
    <property type="match status" value="1"/>
</dbReference>
<feature type="binding site" evidence="8">
    <location>
        <begin position="328"/>
        <end position="329"/>
    </location>
    <ligand>
        <name>1-deoxy-D-xylulose 5-phosphate</name>
        <dbReference type="ChEBI" id="CHEBI:57792"/>
    </ligand>
</feature>
<dbReference type="NCBIfam" id="TIGR01683">
    <property type="entry name" value="thiS"/>
    <property type="match status" value="1"/>
</dbReference>
<dbReference type="Pfam" id="PF02597">
    <property type="entry name" value="ThiS"/>
    <property type="match status" value="1"/>
</dbReference>
<evidence type="ECO:0000256" key="3">
    <source>
        <dbReference type="ARBA" id="ARBA00011960"/>
    </source>
</evidence>
<evidence type="ECO:0000313" key="10">
    <source>
        <dbReference type="EMBL" id="AGA29404.1"/>
    </source>
</evidence>
<protein>
    <recommendedName>
        <fullName evidence="3 8">Thiazole synthase</fullName>
        <ecNumber evidence="3 8">2.8.1.10</ecNumber>
    </recommendedName>
</protein>
<evidence type="ECO:0000256" key="6">
    <source>
        <dbReference type="ARBA" id="ARBA00023270"/>
    </source>
</evidence>
<evidence type="ECO:0000259" key="9">
    <source>
        <dbReference type="Pfam" id="PF05690"/>
    </source>
</evidence>